<dbReference type="PANTHER" id="PTHR33747">
    <property type="entry name" value="UPF0225 PROTEIN SCO1677"/>
    <property type="match status" value="1"/>
</dbReference>
<evidence type="ECO:0000313" key="2">
    <source>
        <dbReference type="EMBL" id="QEG00494.1"/>
    </source>
</evidence>
<dbReference type="InterPro" id="IPR010602">
    <property type="entry name" value="DUF1186"/>
</dbReference>
<dbReference type="EMBL" id="CP036264">
    <property type="protein sequence ID" value="QEG00494.1"/>
    <property type="molecule type" value="Genomic_DNA"/>
</dbReference>
<dbReference type="Pfam" id="PF06685">
    <property type="entry name" value="DUF1186"/>
    <property type="match status" value="1"/>
</dbReference>
<proteinExistence type="predicted"/>
<dbReference type="Proteomes" id="UP000321353">
    <property type="component" value="Chromosome"/>
</dbReference>
<protein>
    <submittedName>
        <fullName evidence="2">Preprotein translocase subunit SecA</fullName>
    </submittedName>
</protein>
<dbReference type="Pfam" id="PF02810">
    <property type="entry name" value="SEC-C"/>
    <property type="match status" value="1"/>
</dbReference>
<dbReference type="AlphaFoldDB" id="A0A5B9MHX0"/>
<gene>
    <name evidence="2" type="ORF">Mal15_45640</name>
</gene>
<organism evidence="2 3">
    <name type="scientific">Stieleria maiorica</name>
    <dbReference type="NCBI Taxonomy" id="2795974"/>
    <lineage>
        <taxon>Bacteria</taxon>
        <taxon>Pseudomonadati</taxon>
        <taxon>Planctomycetota</taxon>
        <taxon>Planctomycetia</taxon>
        <taxon>Pirellulales</taxon>
        <taxon>Pirellulaceae</taxon>
        <taxon>Stieleria</taxon>
    </lineage>
</organism>
<reference evidence="2 3" key="1">
    <citation type="submission" date="2019-02" db="EMBL/GenBank/DDBJ databases">
        <title>Planctomycetal bacteria perform biofilm scaping via a novel small molecule.</title>
        <authorList>
            <person name="Jeske O."/>
            <person name="Boedeker C."/>
            <person name="Wiegand S."/>
            <person name="Breitling P."/>
            <person name="Kallscheuer N."/>
            <person name="Jogler M."/>
            <person name="Rohde M."/>
            <person name="Petersen J."/>
            <person name="Medema M.H."/>
            <person name="Surup F."/>
            <person name="Jogler C."/>
        </authorList>
    </citation>
    <scope>NUCLEOTIDE SEQUENCE [LARGE SCALE GENOMIC DNA]</scope>
    <source>
        <strain evidence="2 3">Mal15</strain>
    </source>
</reference>
<evidence type="ECO:0000313" key="3">
    <source>
        <dbReference type="Proteomes" id="UP000321353"/>
    </source>
</evidence>
<dbReference type="SUPFAM" id="SSF103642">
    <property type="entry name" value="Sec-C motif"/>
    <property type="match status" value="1"/>
</dbReference>
<dbReference type="PANTHER" id="PTHR33747:SF1">
    <property type="entry name" value="ADENYLATE CYCLASE-ASSOCIATED CAP C-TERMINAL DOMAIN-CONTAINING PROTEIN"/>
    <property type="match status" value="1"/>
</dbReference>
<dbReference type="Gene3D" id="3.10.450.50">
    <property type="match status" value="1"/>
</dbReference>
<dbReference type="RefSeq" id="WP_167546977.1">
    <property type="nucleotide sequence ID" value="NZ_CP036264.1"/>
</dbReference>
<dbReference type="KEGG" id="smam:Mal15_45640"/>
<evidence type="ECO:0000256" key="1">
    <source>
        <dbReference type="SAM" id="MobiDB-lite"/>
    </source>
</evidence>
<accession>A0A5B9MHX0</accession>
<feature type="region of interest" description="Disordered" evidence="1">
    <location>
        <begin position="256"/>
        <end position="327"/>
    </location>
</feature>
<keyword evidence="3" id="KW-1185">Reference proteome</keyword>
<dbReference type="InterPro" id="IPR004027">
    <property type="entry name" value="SEC_C_motif"/>
</dbReference>
<name>A0A5B9MHX0_9BACT</name>
<sequence>MSTATPSLESKTDAELLEELKKSPKGVLPKALLRELQSRGESVVPGLSEILQAETEHARKGGNIETDAAFFSFALISAIGDPRGLPAVIEAISLPDEKLYSLLGDLIHDNLQRLIVKLIGTDFDRIGQLVENPDLYEYVRWSAACTYFLLFKEGRLSREEGVERIERHLNRLIERPCYELNTGLCMELANFGVPASIETIRRAYASGNVEEGMVSQEELEETINRAAEGSGSERDRSLPLEFDVVEELSRWACFKRPDKPTPNPVVQSVTEPRDEMASRTSMDPPSPPPRTAVGTIRNTEKKPGRNDPCPCGSGKKYKNCCRSKSMI</sequence>